<organism evidence="1 2">
    <name type="scientific">Bacteroides intestinalis</name>
    <dbReference type="NCBI Taxonomy" id="329854"/>
    <lineage>
        <taxon>Bacteria</taxon>
        <taxon>Pseudomonadati</taxon>
        <taxon>Bacteroidota</taxon>
        <taxon>Bacteroidia</taxon>
        <taxon>Bacteroidales</taxon>
        <taxon>Bacteroidaceae</taxon>
        <taxon>Bacteroides</taxon>
    </lineage>
</organism>
<sequence>MYHDKTLKTNFLNSKEFVIFLSFQVKIWQILLYRENISLFYTLLRAKGRYFIDIYKQNKAFFLCFSTKMHKYKLFYSFLMDSY</sequence>
<gene>
    <name evidence="1" type="ORF">EAJ06_23405</name>
</gene>
<evidence type="ECO:0000313" key="2">
    <source>
        <dbReference type="Proteomes" id="UP000291191"/>
    </source>
</evidence>
<protein>
    <submittedName>
        <fullName evidence="1">Uncharacterized protein</fullName>
    </submittedName>
</protein>
<reference evidence="1 2" key="1">
    <citation type="journal article" date="2019" name="Science, e1252229">
        <title>Invertible promoters mediate bacterial phase variation, antibiotic resistance, and host adaptation in the gut.</title>
        <authorList>
            <person name="Jiang X."/>
            <person name="Hall A.B."/>
            <person name="Arthur T.D."/>
            <person name="Plichta D.R."/>
            <person name="Covington C.T."/>
            <person name="Poyet M."/>
            <person name="Crothers J."/>
            <person name="Moses P.L."/>
            <person name="Tolonen A.C."/>
            <person name="Vlamakis H."/>
            <person name="Alm E.J."/>
            <person name="Xavier R.J."/>
        </authorList>
    </citation>
    <scope>NUCLEOTIDE SEQUENCE [LARGE SCALE GENOMIC DNA]</scope>
    <source>
        <strain evidence="2">bf_0095</strain>
    </source>
</reference>
<dbReference type="EMBL" id="RCXO01000055">
    <property type="protein sequence ID" value="RYT72872.1"/>
    <property type="molecule type" value="Genomic_DNA"/>
</dbReference>
<dbReference type="AlphaFoldDB" id="A0A4Q5GY78"/>
<accession>A0A4Q5GY78</accession>
<comment type="caution">
    <text evidence="1">The sequence shown here is derived from an EMBL/GenBank/DDBJ whole genome shotgun (WGS) entry which is preliminary data.</text>
</comment>
<name>A0A4Q5GY78_9BACE</name>
<keyword evidence="2" id="KW-1185">Reference proteome</keyword>
<dbReference type="Proteomes" id="UP000291191">
    <property type="component" value="Unassembled WGS sequence"/>
</dbReference>
<evidence type="ECO:0000313" key="1">
    <source>
        <dbReference type="EMBL" id="RYT72872.1"/>
    </source>
</evidence>
<proteinExistence type="predicted"/>